<dbReference type="EC" id="3.4.19.12" evidence="2"/>
<feature type="domain" description="OTU" evidence="7">
    <location>
        <begin position="54"/>
        <end position="247"/>
    </location>
</feature>
<evidence type="ECO:0000256" key="4">
    <source>
        <dbReference type="ARBA" id="ARBA00022786"/>
    </source>
</evidence>
<dbReference type="InterPro" id="IPR042468">
    <property type="entry name" value="Peptidase_C65_otubain_sub1"/>
</dbReference>
<dbReference type="InterPro" id="IPR042467">
    <property type="entry name" value="Peptidase_C65_otubain_sub2"/>
</dbReference>
<gene>
    <name evidence="8" type="ORF">BCR33DRAFT_758571</name>
</gene>
<dbReference type="Gene3D" id="1.20.1300.20">
    <property type="entry name" value="Peptidase C65 Otubain, subdomain 2"/>
    <property type="match status" value="1"/>
</dbReference>
<evidence type="ECO:0000256" key="3">
    <source>
        <dbReference type="ARBA" id="ARBA00022670"/>
    </source>
</evidence>
<evidence type="ECO:0000256" key="6">
    <source>
        <dbReference type="ARBA" id="ARBA00022807"/>
    </source>
</evidence>
<dbReference type="InterPro" id="IPR019400">
    <property type="entry name" value="Peptidase_C65_otubain"/>
</dbReference>
<dbReference type="GO" id="GO:0071108">
    <property type="term" value="P:protein K48-linked deubiquitination"/>
    <property type="evidence" value="ECO:0007669"/>
    <property type="project" value="TreeGrafter"/>
</dbReference>
<dbReference type="Pfam" id="PF10275">
    <property type="entry name" value="Peptidase_C65"/>
    <property type="match status" value="1"/>
</dbReference>
<dbReference type="InterPro" id="IPR003323">
    <property type="entry name" value="OTU_dom"/>
</dbReference>
<sequence>MDTTTTATTADTRPSDADILAHQKAVAAPFLSAPLVGSTGTFDGLALQLKDKAVALRHVRKDGNCFYRAFSFALLEALLNYAGSNWAKKSDLTNQGYDPIITDDFYEPIEAALKDDFTEDKLRGIFEGDGEYQSDTIVCYLRLVTAAELKKNRDLYEAFILDSYPTIDEFIAQQVEPMAIESDQIHIVAIANAIGVTVNVANLDSSDSDLNFHDITPMMPLDLENSQHQPVVSLLYRPGHYDIVYLK</sequence>
<dbReference type="SUPFAM" id="SSF54001">
    <property type="entry name" value="Cysteine proteinases"/>
    <property type="match status" value="1"/>
</dbReference>
<evidence type="ECO:0000256" key="2">
    <source>
        <dbReference type="ARBA" id="ARBA00012759"/>
    </source>
</evidence>
<keyword evidence="5" id="KW-0378">Hydrolase</keyword>
<name>A0A1Y2BZ69_9FUNG</name>
<keyword evidence="9" id="KW-1185">Reference proteome</keyword>
<dbReference type="PANTHER" id="PTHR12931:SF15">
    <property type="entry name" value="UBIQUITIN THIOESTERASE OTUBAIN-LIKE"/>
    <property type="match status" value="1"/>
</dbReference>
<dbReference type="PROSITE" id="PS50802">
    <property type="entry name" value="OTU"/>
    <property type="match status" value="1"/>
</dbReference>
<evidence type="ECO:0000256" key="1">
    <source>
        <dbReference type="ARBA" id="ARBA00000707"/>
    </source>
</evidence>
<dbReference type="GO" id="GO:0004843">
    <property type="term" value="F:cysteine-type deubiquitinase activity"/>
    <property type="evidence" value="ECO:0007669"/>
    <property type="project" value="UniProtKB-EC"/>
</dbReference>
<keyword evidence="3" id="KW-0645">Protease</keyword>
<evidence type="ECO:0000313" key="9">
    <source>
        <dbReference type="Proteomes" id="UP000193642"/>
    </source>
</evidence>
<dbReference type="GO" id="GO:0006508">
    <property type="term" value="P:proteolysis"/>
    <property type="evidence" value="ECO:0007669"/>
    <property type="project" value="UniProtKB-KW"/>
</dbReference>
<dbReference type="GO" id="GO:0005634">
    <property type="term" value="C:nucleus"/>
    <property type="evidence" value="ECO:0007669"/>
    <property type="project" value="TreeGrafter"/>
</dbReference>
<organism evidence="8 9">
    <name type="scientific">Rhizoclosmatium globosum</name>
    <dbReference type="NCBI Taxonomy" id="329046"/>
    <lineage>
        <taxon>Eukaryota</taxon>
        <taxon>Fungi</taxon>
        <taxon>Fungi incertae sedis</taxon>
        <taxon>Chytridiomycota</taxon>
        <taxon>Chytridiomycota incertae sedis</taxon>
        <taxon>Chytridiomycetes</taxon>
        <taxon>Chytridiales</taxon>
        <taxon>Chytriomycetaceae</taxon>
        <taxon>Rhizoclosmatium</taxon>
    </lineage>
</organism>
<accession>A0A1Y2BZ69</accession>
<dbReference type="EMBL" id="MCGO01000037">
    <property type="protein sequence ID" value="ORY39964.1"/>
    <property type="molecule type" value="Genomic_DNA"/>
</dbReference>
<comment type="catalytic activity">
    <reaction evidence="1">
        <text>Thiol-dependent hydrolysis of ester, thioester, amide, peptide and isopeptide bonds formed by the C-terminal Gly of ubiquitin (a 76-residue protein attached to proteins as an intracellular targeting signal).</text>
        <dbReference type="EC" id="3.4.19.12"/>
    </reaction>
</comment>
<dbReference type="GO" id="GO:0043130">
    <property type="term" value="F:ubiquitin binding"/>
    <property type="evidence" value="ECO:0007669"/>
    <property type="project" value="TreeGrafter"/>
</dbReference>
<dbReference type="STRING" id="329046.A0A1Y2BZ69"/>
<dbReference type="OrthoDB" id="18915at2759"/>
<dbReference type="Proteomes" id="UP000193642">
    <property type="component" value="Unassembled WGS sequence"/>
</dbReference>
<dbReference type="Gene3D" id="3.30.200.60">
    <property type="entry name" value="Peptidase C65 Otubain, subdomain 1"/>
    <property type="match status" value="1"/>
</dbReference>
<dbReference type="InterPro" id="IPR038765">
    <property type="entry name" value="Papain-like_cys_pep_sf"/>
</dbReference>
<dbReference type="AlphaFoldDB" id="A0A1Y2BZ69"/>
<keyword evidence="6" id="KW-0788">Thiol protease</keyword>
<protein>
    <recommendedName>
        <fullName evidence="2">ubiquitinyl hydrolase 1</fullName>
        <ecNumber evidence="2">3.4.19.12</ecNumber>
    </recommendedName>
</protein>
<keyword evidence="4" id="KW-0833">Ubl conjugation pathway</keyword>
<evidence type="ECO:0000256" key="5">
    <source>
        <dbReference type="ARBA" id="ARBA00022801"/>
    </source>
</evidence>
<proteinExistence type="predicted"/>
<evidence type="ECO:0000313" key="8">
    <source>
        <dbReference type="EMBL" id="ORY39964.1"/>
    </source>
</evidence>
<dbReference type="CDD" id="cd22749">
    <property type="entry name" value="Otubain_C65"/>
    <property type="match status" value="1"/>
</dbReference>
<reference evidence="8 9" key="1">
    <citation type="submission" date="2016-07" db="EMBL/GenBank/DDBJ databases">
        <title>Pervasive Adenine N6-methylation of Active Genes in Fungi.</title>
        <authorList>
            <consortium name="DOE Joint Genome Institute"/>
            <person name="Mondo S.J."/>
            <person name="Dannebaum R.O."/>
            <person name="Kuo R.C."/>
            <person name="Labutti K."/>
            <person name="Haridas S."/>
            <person name="Kuo A."/>
            <person name="Salamov A."/>
            <person name="Ahrendt S.R."/>
            <person name="Lipzen A."/>
            <person name="Sullivan W."/>
            <person name="Andreopoulos W.B."/>
            <person name="Clum A."/>
            <person name="Lindquist E."/>
            <person name="Daum C."/>
            <person name="Ramamoorthy G.K."/>
            <person name="Gryganskyi A."/>
            <person name="Culley D."/>
            <person name="Magnuson J.K."/>
            <person name="James T.Y."/>
            <person name="O'Malley M.A."/>
            <person name="Stajich J.E."/>
            <person name="Spatafora J.W."/>
            <person name="Visel A."/>
            <person name="Grigoriev I.V."/>
        </authorList>
    </citation>
    <scope>NUCLEOTIDE SEQUENCE [LARGE SCALE GENOMIC DNA]</scope>
    <source>
        <strain evidence="8 9">JEL800</strain>
    </source>
</reference>
<dbReference type="PANTHER" id="PTHR12931">
    <property type="entry name" value="UBIQUITIN THIOLESTERASE PROTEIN OTUB"/>
    <property type="match status" value="1"/>
</dbReference>
<comment type="caution">
    <text evidence="8">The sequence shown here is derived from an EMBL/GenBank/DDBJ whole genome shotgun (WGS) entry which is preliminary data.</text>
</comment>
<evidence type="ECO:0000259" key="7">
    <source>
        <dbReference type="PROSITE" id="PS50802"/>
    </source>
</evidence>